<dbReference type="Pfam" id="PF20684">
    <property type="entry name" value="Fung_rhodopsin"/>
    <property type="match status" value="1"/>
</dbReference>
<evidence type="ECO:0000313" key="10">
    <source>
        <dbReference type="Proteomes" id="UP001390339"/>
    </source>
</evidence>
<dbReference type="PANTHER" id="PTHR33048:SF47">
    <property type="entry name" value="INTEGRAL MEMBRANE PROTEIN-RELATED"/>
    <property type="match status" value="1"/>
</dbReference>
<organism evidence="9 10">
    <name type="scientific">Apiospora arundinis</name>
    <dbReference type="NCBI Taxonomy" id="335852"/>
    <lineage>
        <taxon>Eukaryota</taxon>
        <taxon>Fungi</taxon>
        <taxon>Dikarya</taxon>
        <taxon>Ascomycota</taxon>
        <taxon>Pezizomycotina</taxon>
        <taxon>Sordariomycetes</taxon>
        <taxon>Xylariomycetidae</taxon>
        <taxon>Amphisphaeriales</taxon>
        <taxon>Apiosporaceae</taxon>
        <taxon>Apiospora</taxon>
    </lineage>
</organism>
<evidence type="ECO:0000256" key="1">
    <source>
        <dbReference type="ARBA" id="ARBA00004141"/>
    </source>
</evidence>
<feature type="transmembrane region" description="Helical" evidence="7">
    <location>
        <begin position="58"/>
        <end position="77"/>
    </location>
</feature>
<feature type="domain" description="Rhodopsin" evidence="8">
    <location>
        <begin position="43"/>
        <end position="300"/>
    </location>
</feature>
<evidence type="ECO:0000313" key="9">
    <source>
        <dbReference type="EMBL" id="KAK8867323.1"/>
    </source>
</evidence>
<feature type="transmembrane region" description="Helical" evidence="7">
    <location>
        <begin position="136"/>
        <end position="159"/>
    </location>
</feature>
<reference evidence="9 10" key="1">
    <citation type="journal article" date="2024" name="IMA Fungus">
        <title>Apiospora arundinis, a panoply of carbohydrate-active enzymes and secondary metabolites.</title>
        <authorList>
            <person name="Sorensen T."/>
            <person name="Petersen C."/>
            <person name="Muurmann A.T."/>
            <person name="Christiansen J.V."/>
            <person name="Brundto M.L."/>
            <person name="Overgaard C.K."/>
            <person name="Boysen A.T."/>
            <person name="Wollenberg R.D."/>
            <person name="Larsen T.O."/>
            <person name="Sorensen J.L."/>
            <person name="Nielsen K.L."/>
            <person name="Sondergaard T.E."/>
        </authorList>
    </citation>
    <scope>NUCLEOTIDE SEQUENCE [LARGE SCALE GENOMIC DNA]</scope>
    <source>
        <strain evidence="9 10">AAU 773</strain>
    </source>
</reference>
<dbReference type="InterPro" id="IPR049326">
    <property type="entry name" value="Rhodopsin_dom_fungi"/>
</dbReference>
<evidence type="ECO:0000256" key="3">
    <source>
        <dbReference type="ARBA" id="ARBA00022989"/>
    </source>
</evidence>
<feature type="compositionally biased region" description="Low complexity" evidence="6">
    <location>
        <begin position="317"/>
        <end position="328"/>
    </location>
</feature>
<comment type="similarity">
    <text evidence="5">Belongs to the SAT4 family.</text>
</comment>
<evidence type="ECO:0000259" key="8">
    <source>
        <dbReference type="Pfam" id="PF20684"/>
    </source>
</evidence>
<evidence type="ECO:0000256" key="4">
    <source>
        <dbReference type="ARBA" id="ARBA00023136"/>
    </source>
</evidence>
<feature type="region of interest" description="Disordered" evidence="6">
    <location>
        <begin position="306"/>
        <end position="374"/>
    </location>
</feature>
<sequence>MSAPKLEDLIPPPVEINDTNKVHSVANACIALGVLGTLSVAVRVGVRVGHGNLGADDYAIVVAVVFYIGWTTFAAYSNLNAGIGKPLWEITIGEFSLYWQSILAATFLYPAMSGSIRISILLFYRRIFAPEQALKRVLWVLMALQLAYIVAFSITPAFICTPVWKIKYPLEILSSCDLLYYNANLTSVYIISMAFDLILAVLPIFFLSKLQMTRTRRYRAALIFVVGASACIPAIYKFAIATKEWKNPSMGPLEWYKYQMAFFVPVQLASYGTTYWIPCQVEPCAALLGTSLPAFRQLYHRLRGVDGSRGSKGSGSAGTSALKSSKSSNPMLNRRTAQQHDYITVTSEVELEDRRRASGGSTAPLHTSIRAGTS</sequence>
<dbReference type="Proteomes" id="UP001390339">
    <property type="component" value="Unassembled WGS sequence"/>
</dbReference>
<protein>
    <recommendedName>
        <fullName evidence="8">Rhodopsin domain-containing protein</fullName>
    </recommendedName>
</protein>
<evidence type="ECO:0000256" key="2">
    <source>
        <dbReference type="ARBA" id="ARBA00022692"/>
    </source>
</evidence>
<keyword evidence="3 7" id="KW-1133">Transmembrane helix</keyword>
<keyword evidence="10" id="KW-1185">Reference proteome</keyword>
<evidence type="ECO:0000256" key="5">
    <source>
        <dbReference type="ARBA" id="ARBA00038359"/>
    </source>
</evidence>
<evidence type="ECO:0000256" key="6">
    <source>
        <dbReference type="SAM" id="MobiDB-lite"/>
    </source>
</evidence>
<accession>A0ABR2IS54</accession>
<name>A0ABR2IS54_9PEZI</name>
<comment type="caution">
    <text evidence="9">The sequence shown here is derived from an EMBL/GenBank/DDBJ whole genome shotgun (WGS) entry which is preliminary data.</text>
</comment>
<dbReference type="InterPro" id="IPR052337">
    <property type="entry name" value="SAT4-like"/>
</dbReference>
<feature type="transmembrane region" description="Helical" evidence="7">
    <location>
        <begin position="220"/>
        <end position="239"/>
    </location>
</feature>
<feature type="compositionally biased region" description="Polar residues" evidence="6">
    <location>
        <begin position="329"/>
        <end position="347"/>
    </location>
</feature>
<comment type="subcellular location">
    <subcellularLocation>
        <location evidence="1">Membrane</location>
        <topology evidence="1">Multi-pass membrane protein</topology>
    </subcellularLocation>
</comment>
<evidence type="ECO:0000256" key="7">
    <source>
        <dbReference type="SAM" id="Phobius"/>
    </source>
</evidence>
<feature type="compositionally biased region" description="Polar residues" evidence="6">
    <location>
        <begin position="359"/>
        <end position="374"/>
    </location>
</feature>
<dbReference type="PANTHER" id="PTHR33048">
    <property type="entry name" value="PTH11-LIKE INTEGRAL MEMBRANE PROTEIN (AFU_ORTHOLOGUE AFUA_5G11245)"/>
    <property type="match status" value="1"/>
</dbReference>
<keyword evidence="2 7" id="KW-0812">Transmembrane</keyword>
<feature type="transmembrane region" description="Helical" evidence="7">
    <location>
        <begin position="188"/>
        <end position="208"/>
    </location>
</feature>
<feature type="transmembrane region" description="Helical" evidence="7">
    <location>
        <begin position="97"/>
        <end position="124"/>
    </location>
</feature>
<feature type="transmembrane region" description="Helical" evidence="7">
    <location>
        <begin position="25"/>
        <end position="46"/>
    </location>
</feature>
<gene>
    <name evidence="9" type="ORF">PGQ11_005901</name>
</gene>
<dbReference type="EMBL" id="JAPCWZ010000004">
    <property type="protein sequence ID" value="KAK8867323.1"/>
    <property type="molecule type" value="Genomic_DNA"/>
</dbReference>
<proteinExistence type="inferred from homology"/>
<keyword evidence="4 7" id="KW-0472">Membrane</keyword>